<reference evidence="2 3" key="1">
    <citation type="submission" date="2020-07" db="EMBL/GenBank/DDBJ databases">
        <title>Sequencing the genomes of 1000 actinobacteria strains.</title>
        <authorList>
            <person name="Klenk H.-P."/>
        </authorList>
    </citation>
    <scope>NUCLEOTIDE SEQUENCE [LARGE SCALE GENOMIC DNA]</scope>
    <source>
        <strain evidence="2 3">DSM 22083</strain>
    </source>
</reference>
<evidence type="ECO:0000313" key="2">
    <source>
        <dbReference type="EMBL" id="NYE75215.1"/>
    </source>
</evidence>
<keyword evidence="3" id="KW-1185">Reference proteome</keyword>
<evidence type="ECO:0000256" key="1">
    <source>
        <dbReference type="SAM" id="Coils"/>
    </source>
</evidence>
<dbReference type="Proteomes" id="UP000569914">
    <property type="component" value="Unassembled WGS sequence"/>
</dbReference>
<name>A0A7Y9IEB8_9ACTN</name>
<evidence type="ECO:0000313" key="3">
    <source>
        <dbReference type="Proteomes" id="UP000569914"/>
    </source>
</evidence>
<comment type="caution">
    <text evidence="2">The sequence shown here is derived from an EMBL/GenBank/DDBJ whole genome shotgun (WGS) entry which is preliminary data.</text>
</comment>
<dbReference type="RefSeq" id="WP_179757759.1">
    <property type="nucleotide sequence ID" value="NZ_JACCBU010000001.1"/>
</dbReference>
<proteinExistence type="predicted"/>
<dbReference type="AlphaFoldDB" id="A0A7Y9IEB8"/>
<organism evidence="2 3">
    <name type="scientific">Microlunatus parietis</name>
    <dbReference type="NCBI Taxonomy" id="682979"/>
    <lineage>
        <taxon>Bacteria</taxon>
        <taxon>Bacillati</taxon>
        <taxon>Actinomycetota</taxon>
        <taxon>Actinomycetes</taxon>
        <taxon>Propionibacteriales</taxon>
        <taxon>Propionibacteriaceae</taxon>
        <taxon>Microlunatus</taxon>
    </lineage>
</organism>
<accession>A0A7Y9IEB8</accession>
<gene>
    <name evidence="2" type="ORF">BKA15_006544</name>
</gene>
<keyword evidence="1" id="KW-0175">Coiled coil</keyword>
<feature type="coiled-coil region" evidence="1">
    <location>
        <begin position="245"/>
        <end position="272"/>
    </location>
</feature>
<protein>
    <submittedName>
        <fullName evidence="2">Uncharacterized protein</fullName>
    </submittedName>
</protein>
<dbReference type="EMBL" id="JACCBU010000001">
    <property type="protein sequence ID" value="NYE75215.1"/>
    <property type="molecule type" value="Genomic_DNA"/>
</dbReference>
<sequence>MTVDPALAVGGAPAVAPPAPGRLGEPLPLSAAAKYVEALGRWRDARRMELDQLDRAALQGAAQQSAGGSIDVTHDITLSMALWKAASDRYELLRATWDGGRAGEAERERMATLIWGRLDATVDPSLLARTGSAGLAVSLPEACRLSDALAGQLRERLALETSGLEVAERIRQLRVQLERIRDQVGLEPAGARQQQLAEQQARLGRRLKEIGEKAARGGDVGGLLGPIEIEVATFERDLIVAAATRREAGAKVDQARDLLAELSAREQALRTMVRRCVETVDPSPHYAVPEVSALGPVPNTLARLDPFLERLGKVSQAMNVVADAYTGALRDHEELAGRLAAYRAKATSLGHAGTAELQEAYRWAEGELNRRPARLRIARQLVELYQSYLEVQAPRRSE</sequence>